<evidence type="ECO:0000313" key="2">
    <source>
        <dbReference type="EMBL" id="CEO48287.1"/>
    </source>
</evidence>
<accession>A0A0B7JYI7</accession>
<dbReference type="EMBL" id="CDPU01000010">
    <property type="protein sequence ID" value="CEO48287.1"/>
    <property type="molecule type" value="Genomic_DNA"/>
</dbReference>
<keyword evidence="1" id="KW-0812">Transmembrane</keyword>
<name>A0A0B7JYI7_BIOOC</name>
<keyword evidence="1" id="KW-1133">Transmembrane helix</keyword>
<feature type="transmembrane region" description="Helical" evidence="1">
    <location>
        <begin position="458"/>
        <end position="484"/>
    </location>
</feature>
<protein>
    <submittedName>
        <fullName evidence="2">Uncharacterized protein</fullName>
    </submittedName>
</protein>
<reference evidence="2" key="1">
    <citation type="submission" date="2015-01" db="EMBL/GenBank/DDBJ databases">
        <authorList>
            <person name="Durling Mikael"/>
        </authorList>
    </citation>
    <scope>NUCLEOTIDE SEQUENCE</scope>
</reference>
<gene>
    <name evidence="2" type="ORF">BN869_000004344_1</name>
</gene>
<keyword evidence="1" id="KW-0472">Membrane</keyword>
<proteinExistence type="predicted"/>
<evidence type="ECO:0000256" key="1">
    <source>
        <dbReference type="SAM" id="Phobius"/>
    </source>
</evidence>
<dbReference type="AlphaFoldDB" id="A0A0B7JYI7"/>
<organism evidence="2">
    <name type="scientific">Bionectria ochroleuca</name>
    <name type="common">Gliocladium roseum</name>
    <dbReference type="NCBI Taxonomy" id="29856"/>
    <lineage>
        <taxon>Eukaryota</taxon>
        <taxon>Fungi</taxon>
        <taxon>Dikarya</taxon>
        <taxon>Ascomycota</taxon>
        <taxon>Pezizomycotina</taxon>
        <taxon>Sordariomycetes</taxon>
        <taxon>Hypocreomycetidae</taxon>
        <taxon>Hypocreales</taxon>
        <taxon>Bionectriaceae</taxon>
        <taxon>Clonostachys</taxon>
    </lineage>
</organism>
<sequence length="488" mass="54630">MNLKNAFSSYLGTRAEQQFGTLLRPVPNSRATGGHMNHDAPSLELLGEHYNTLYGNAFNTYLLMQLVRLRPNEHTIFQLLGALTSTGIVSPGTVEPTSAVMMDIVVLVAGHIRARSEAEATLEVIATAVKSSIVQRYSKVNGVAPIHAVAQPVTPGPIADISQAADNDQPGEEDLEPYIQAVSLAIGWLSMLFEPDLETTLGSLSVWAKSHPGLEEAQLSIEDWLQTPICHLSSGFGSLFPSLILTENTLQQHSSNLFVSTITFSALQDMGRVSIVWSESLGSHLYFDLEKRELFLFSVPSYCVLCLMSVDQMELLQKLLPRRNDISKEMARSFLREVILSYRLLFAQDARSRYLFSHNEMKRLKKKYGRVTDPLLKLLCGEKFGKGIKQLPTEIWPFSCLRYQDNDELGLVEQSTYIDTLDFPALGSRLRSIQIFSQRQDPSLVRDMWRDRRNPMQWLAFWAVLWIGGVTIIIGVAQLIVAIIDAAK</sequence>